<evidence type="ECO:0000256" key="1">
    <source>
        <dbReference type="SAM" id="Coils"/>
    </source>
</evidence>
<proteinExistence type="predicted"/>
<sequence>MALIYKAVRTDSAPSTLTSTSIYIYFYITSTSYLPFISTCYSASNDQPHRRCLKMPLLPPPRTITLTPENGNPILVTPSTFQPYLKEPHTLFGMLHETQLRGQSMIDDLGEELENAVEELDDVLEELYEAREELQHARAYQQALEDFQVDPEALNRFAGAEENDPSPMPDFSMTSQPGSESLGERLRSKIARMDDKLDTMLTTQRASQNNPWPKQHVDMAVGEIMSILRQFIDAIPKAISGAVNDELKKCLVLTKLMPEHADVRSGIDDMQLKFQLSPDDEISYKQAMNEAPSFSQLPSEGVNEEPEMATKQAEPESDPLVKEREDAYEALAEALMEQAKENEARDRARNEPT</sequence>
<feature type="region of interest" description="Disordered" evidence="2">
    <location>
        <begin position="294"/>
        <end position="325"/>
    </location>
</feature>
<dbReference type="Proteomes" id="UP000184073">
    <property type="component" value="Unassembled WGS sequence"/>
</dbReference>
<gene>
    <name evidence="3" type="ORF">ASPVEDRAFT_43630</name>
</gene>
<protein>
    <submittedName>
        <fullName evidence="3">Uncharacterized protein</fullName>
    </submittedName>
</protein>
<evidence type="ECO:0000313" key="3">
    <source>
        <dbReference type="EMBL" id="OJJ04165.1"/>
    </source>
</evidence>
<feature type="coiled-coil region" evidence="1">
    <location>
        <begin position="106"/>
        <end position="137"/>
    </location>
</feature>
<dbReference type="GeneID" id="63728374"/>
<organism evidence="3 4">
    <name type="scientific">Aspergillus versicolor CBS 583.65</name>
    <dbReference type="NCBI Taxonomy" id="1036611"/>
    <lineage>
        <taxon>Eukaryota</taxon>
        <taxon>Fungi</taxon>
        <taxon>Dikarya</taxon>
        <taxon>Ascomycota</taxon>
        <taxon>Pezizomycotina</taxon>
        <taxon>Eurotiomycetes</taxon>
        <taxon>Eurotiomycetidae</taxon>
        <taxon>Eurotiales</taxon>
        <taxon>Aspergillaceae</taxon>
        <taxon>Aspergillus</taxon>
        <taxon>Aspergillus subgen. Nidulantes</taxon>
    </lineage>
</organism>
<accession>A0A1L9PRV2</accession>
<dbReference type="OrthoDB" id="10594251at2759"/>
<keyword evidence="4" id="KW-1185">Reference proteome</keyword>
<dbReference type="EMBL" id="KV878131">
    <property type="protein sequence ID" value="OJJ04165.1"/>
    <property type="molecule type" value="Genomic_DNA"/>
</dbReference>
<feature type="region of interest" description="Disordered" evidence="2">
    <location>
        <begin position="159"/>
        <end position="180"/>
    </location>
</feature>
<evidence type="ECO:0000313" key="4">
    <source>
        <dbReference type="Proteomes" id="UP000184073"/>
    </source>
</evidence>
<dbReference type="RefSeq" id="XP_040669927.1">
    <property type="nucleotide sequence ID" value="XM_040812863.1"/>
</dbReference>
<dbReference type="AlphaFoldDB" id="A0A1L9PRV2"/>
<evidence type="ECO:0000256" key="2">
    <source>
        <dbReference type="SAM" id="MobiDB-lite"/>
    </source>
</evidence>
<name>A0A1L9PRV2_ASPVE</name>
<dbReference type="VEuPathDB" id="FungiDB:ASPVEDRAFT_43630"/>
<keyword evidence="1" id="KW-0175">Coiled coil</keyword>
<reference evidence="4" key="1">
    <citation type="journal article" date="2017" name="Genome Biol.">
        <title>Comparative genomics reveals high biological diversity and specific adaptations in the industrially and medically important fungal genus Aspergillus.</title>
        <authorList>
            <person name="de Vries R.P."/>
            <person name="Riley R."/>
            <person name="Wiebenga A."/>
            <person name="Aguilar-Osorio G."/>
            <person name="Amillis S."/>
            <person name="Uchima C.A."/>
            <person name="Anderluh G."/>
            <person name="Asadollahi M."/>
            <person name="Askin M."/>
            <person name="Barry K."/>
            <person name="Battaglia E."/>
            <person name="Bayram O."/>
            <person name="Benocci T."/>
            <person name="Braus-Stromeyer S.A."/>
            <person name="Caldana C."/>
            <person name="Canovas D."/>
            <person name="Cerqueira G.C."/>
            <person name="Chen F."/>
            <person name="Chen W."/>
            <person name="Choi C."/>
            <person name="Clum A."/>
            <person name="Dos Santos R.A."/>
            <person name="Damasio A.R."/>
            <person name="Diallinas G."/>
            <person name="Emri T."/>
            <person name="Fekete E."/>
            <person name="Flipphi M."/>
            <person name="Freyberg S."/>
            <person name="Gallo A."/>
            <person name="Gournas C."/>
            <person name="Habgood R."/>
            <person name="Hainaut M."/>
            <person name="Harispe M.L."/>
            <person name="Henrissat B."/>
            <person name="Hilden K.S."/>
            <person name="Hope R."/>
            <person name="Hossain A."/>
            <person name="Karabika E."/>
            <person name="Karaffa L."/>
            <person name="Karanyi Z."/>
            <person name="Krasevec N."/>
            <person name="Kuo A."/>
            <person name="Kusch H."/>
            <person name="LaButti K."/>
            <person name="Lagendijk E.L."/>
            <person name="Lapidus A."/>
            <person name="Levasseur A."/>
            <person name="Lindquist E."/>
            <person name="Lipzen A."/>
            <person name="Logrieco A.F."/>
            <person name="MacCabe A."/>
            <person name="Maekelae M.R."/>
            <person name="Malavazi I."/>
            <person name="Melin P."/>
            <person name="Meyer V."/>
            <person name="Mielnichuk N."/>
            <person name="Miskei M."/>
            <person name="Molnar A.P."/>
            <person name="Mule G."/>
            <person name="Ngan C.Y."/>
            <person name="Orejas M."/>
            <person name="Orosz E."/>
            <person name="Ouedraogo J.P."/>
            <person name="Overkamp K.M."/>
            <person name="Park H.-S."/>
            <person name="Perrone G."/>
            <person name="Piumi F."/>
            <person name="Punt P.J."/>
            <person name="Ram A.F."/>
            <person name="Ramon A."/>
            <person name="Rauscher S."/>
            <person name="Record E."/>
            <person name="Riano-Pachon D.M."/>
            <person name="Robert V."/>
            <person name="Roehrig J."/>
            <person name="Ruller R."/>
            <person name="Salamov A."/>
            <person name="Salih N.S."/>
            <person name="Samson R.A."/>
            <person name="Sandor E."/>
            <person name="Sanguinetti M."/>
            <person name="Schuetze T."/>
            <person name="Sepcic K."/>
            <person name="Shelest E."/>
            <person name="Sherlock G."/>
            <person name="Sophianopoulou V."/>
            <person name="Squina F.M."/>
            <person name="Sun H."/>
            <person name="Susca A."/>
            <person name="Todd R.B."/>
            <person name="Tsang A."/>
            <person name="Unkles S.E."/>
            <person name="van de Wiele N."/>
            <person name="van Rossen-Uffink D."/>
            <person name="Oliveira J.V."/>
            <person name="Vesth T.C."/>
            <person name="Visser J."/>
            <person name="Yu J.-H."/>
            <person name="Zhou M."/>
            <person name="Andersen M.R."/>
            <person name="Archer D.B."/>
            <person name="Baker S.E."/>
            <person name="Benoit I."/>
            <person name="Brakhage A.A."/>
            <person name="Braus G.H."/>
            <person name="Fischer R."/>
            <person name="Frisvad J.C."/>
            <person name="Goldman G.H."/>
            <person name="Houbraken J."/>
            <person name="Oakley B."/>
            <person name="Pocsi I."/>
            <person name="Scazzocchio C."/>
            <person name="Seiboth B."/>
            <person name="vanKuyk P.A."/>
            <person name="Wortman J."/>
            <person name="Dyer P.S."/>
            <person name="Grigoriev I.V."/>
        </authorList>
    </citation>
    <scope>NUCLEOTIDE SEQUENCE [LARGE SCALE GENOMIC DNA]</scope>
    <source>
        <strain evidence="4">CBS 583.65</strain>
    </source>
</reference>